<evidence type="ECO:0000313" key="3">
    <source>
        <dbReference type="Proteomes" id="UP000765509"/>
    </source>
</evidence>
<evidence type="ECO:0000256" key="1">
    <source>
        <dbReference type="SAM" id="MobiDB-lite"/>
    </source>
</evidence>
<organism evidence="2 3">
    <name type="scientific">Austropuccinia psidii MF-1</name>
    <dbReference type="NCBI Taxonomy" id="1389203"/>
    <lineage>
        <taxon>Eukaryota</taxon>
        <taxon>Fungi</taxon>
        <taxon>Dikarya</taxon>
        <taxon>Basidiomycota</taxon>
        <taxon>Pucciniomycotina</taxon>
        <taxon>Pucciniomycetes</taxon>
        <taxon>Pucciniales</taxon>
        <taxon>Sphaerophragmiaceae</taxon>
        <taxon>Austropuccinia</taxon>
    </lineage>
</organism>
<name>A0A9Q3E2N8_9BASI</name>
<dbReference type="AlphaFoldDB" id="A0A9Q3E2N8"/>
<accession>A0A9Q3E2N8</accession>
<proteinExistence type="predicted"/>
<comment type="caution">
    <text evidence="2">The sequence shown here is derived from an EMBL/GenBank/DDBJ whole genome shotgun (WGS) entry which is preliminary data.</text>
</comment>
<reference evidence="2" key="1">
    <citation type="submission" date="2021-03" db="EMBL/GenBank/DDBJ databases">
        <title>Draft genome sequence of rust myrtle Austropuccinia psidii MF-1, a brazilian biotype.</title>
        <authorList>
            <person name="Quecine M.C."/>
            <person name="Pachon D.M.R."/>
            <person name="Bonatelli M.L."/>
            <person name="Correr F.H."/>
            <person name="Franceschini L.M."/>
            <person name="Leite T.F."/>
            <person name="Margarido G.R.A."/>
            <person name="Almeida C.A."/>
            <person name="Ferrarezi J.A."/>
            <person name="Labate C.A."/>
        </authorList>
    </citation>
    <scope>NUCLEOTIDE SEQUENCE</scope>
    <source>
        <strain evidence="2">MF-1</strain>
    </source>
</reference>
<dbReference type="Proteomes" id="UP000765509">
    <property type="component" value="Unassembled WGS sequence"/>
</dbReference>
<protein>
    <submittedName>
        <fullName evidence="2">Uncharacterized protein</fullName>
    </submittedName>
</protein>
<evidence type="ECO:0000313" key="2">
    <source>
        <dbReference type="EMBL" id="MBW0512763.1"/>
    </source>
</evidence>
<keyword evidence="3" id="KW-1185">Reference proteome</keyword>
<gene>
    <name evidence="2" type="ORF">O181_052478</name>
</gene>
<dbReference type="EMBL" id="AVOT02022975">
    <property type="protein sequence ID" value="MBW0512763.1"/>
    <property type="molecule type" value="Genomic_DNA"/>
</dbReference>
<sequence>MPAPQSTEGDGAEGEDSMSSVSLELMTKDLCKQKNLRHQNNALKASKHSSRKWVIPQLWPPSKSSKVKVLVLLGLKHYPGPPLQLWGGQVIDGPGPSQWAQDM</sequence>
<feature type="region of interest" description="Disordered" evidence="1">
    <location>
        <begin position="1"/>
        <end position="24"/>
    </location>
</feature>